<dbReference type="OrthoDB" id="9766729at2"/>
<keyword evidence="11 13" id="KW-0411">Iron-sulfur</keyword>
<feature type="binding site" evidence="13">
    <location>
        <position position="234"/>
    </location>
    <ligand>
        <name>[4Fe-4S] cluster</name>
        <dbReference type="ChEBI" id="CHEBI:49883"/>
        <label>2</label>
    </ligand>
</feature>
<evidence type="ECO:0000256" key="8">
    <source>
        <dbReference type="ARBA" id="ARBA00022729"/>
    </source>
</evidence>
<dbReference type="Pfam" id="PF14720">
    <property type="entry name" value="NiFe_hyd_SSU_C"/>
    <property type="match status" value="1"/>
</dbReference>
<dbReference type="PANTHER" id="PTHR30013">
    <property type="entry name" value="NIFE / NIFESE HYDROGENASE SMALL SUBUNIT FAMILY MEMBER"/>
    <property type="match status" value="1"/>
</dbReference>
<feature type="compositionally biased region" description="Basic and acidic residues" evidence="14">
    <location>
        <begin position="405"/>
        <end position="414"/>
    </location>
</feature>
<dbReference type="InterPro" id="IPR027394">
    <property type="entry name" value="Cytochrome-c3_hydrogenase_C"/>
</dbReference>
<feature type="compositionally biased region" description="Basic and acidic residues" evidence="14">
    <location>
        <begin position="355"/>
        <end position="366"/>
    </location>
</feature>
<comment type="cofactor">
    <cofactor evidence="1">
        <name>[3Fe-4S] cluster</name>
        <dbReference type="ChEBI" id="CHEBI:21137"/>
    </cofactor>
</comment>
<feature type="binding site" evidence="13">
    <location>
        <position position="159"/>
    </location>
    <ligand>
        <name>[4Fe-4S] cluster</name>
        <dbReference type="ChEBI" id="CHEBI:49883"/>
        <label>1</label>
    </ligand>
</feature>
<evidence type="ECO:0000256" key="3">
    <source>
        <dbReference type="ARBA" id="ARBA00004196"/>
    </source>
</evidence>
<dbReference type="GO" id="GO:0046872">
    <property type="term" value="F:metal ion binding"/>
    <property type="evidence" value="ECO:0007669"/>
    <property type="project" value="UniProtKB-KW"/>
</dbReference>
<dbReference type="InterPro" id="IPR006137">
    <property type="entry name" value="NADH_UbQ_OxRdtase-like_20kDa"/>
</dbReference>
<dbReference type="EMBL" id="MBLM01000138">
    <property type="protein sequence ID" value="OHV32556.1"/>
    <property type="molecule type" value="Genomic_DNA"/>
</dbReference>
<evidence type="ECO:0000256" key="11">
    <source>
        <dbReference type="ARBA" id="ARBA00023014"/>
    </source>
</evidence>
<evidence type="ECO:0000256" key="5">
    <source>
        <dbReference type="ARBA" id="ARBA00011771"/>
    </source>
</evidence>
<feature type="binding site" evidence="13">
    <location>
        <position position="296"/>
    </location>
    <ligand>
        <name>[3Fe-4S] cluster</name>
        <dbReference type="ChEBI" id="CHEBI:21137"/>
    </ligand>
</feature>
<keyword evidence="18" id="KW-1185">Reference proteome</keyword>
<feature type="binding site" evidence="13">
    <location>
        <position position="64"/>
    </location>
    <ligand>
        <name>[4Fe-4S] cluster</name>
        <dbReference type="ChEBI" id="CHEBI:49883"/>
        <label>1</label>
    </ligand>
</feature>
<evidence type="ECO:0000256" key="1">
    <source>
        <dbReference type="ARBA" id="ARBA00001927"/>
    </source>
</evidence>
<dbReference type="RefSeq" id="WP_071087847.1">
    <property type="nucleotide sequence ID" value="NZ_MBLM01000138.1"/>
</dbReference>
<evidence type="ECO:0000256" key="6">
    <source>
        <dbReference type="ARBA" id="ARBA00022485"/>
    </source>
</evidence>
<comment type="subunit">
    <text evidence="5">Heterodimer of a large and a small subunit.</text>
</comment>
<dbReference type="InterPro" id="IPR037024">
    <property type="entry name" value="NiFe_Hase_small_N_sf"/>
</dbReference>
<feature type="binding site" evidence="13">
    <location>
        <position position="274"/>
    </location>
    <ligand>
        <name>[3Fe-4S] cluster</name>
        <dbReference type="ChEBI" id="CHEBI:21137"/>
    </ligand>
</feature>
<dbReference type="NCBIfam" id="TIGR01409">
    <property type="entry name" value="TAT_signal_seq"/>
    <property type="match status" value="1"/>
</dbReference>
<dbReference type="AlphaFoldDB" id="A0A1S1QG25"/>
<dbReference type="GO" id="GO:0016020">
    <property type="term" value="C:membrane"/>
    <property type="evidence" value="ECO:0007669"/>
    <property type="project" value="TreeGrafter"/>
</dbReference>
<evidence type="ECO:0000313" key="17">
    <source>
        <dbReference type="EMBL" id="OHV32556.1"/>
    </source>
</evidence>
<dbReference type="GO" id="GO:0008901">
    <property type="term" value="F:ferredoxin hydrogenase activity"/>
    <property type="evidence" value="ECO:0007669"/>
    <property type="project" value="InterPro"/>
</dbReference>
<dbReference type="InterPro" id="IPR037148">
    <property type="entry name" value="NiFe-Hase_small_C_sf"/>
</dbReference>
<feature type="binding site" evidence="13">
    <location>
        <position position="193"/>
    </location>
    <ligand>
        <name>[4Fe-4S] cluster</name>
        <dbReference type="ChEBI" id="CHEBI:49883"/>
        <label>1</label>
    </ligand>
</feature>
<accession>A0A1S1QG25</accession>
<dbReference type="GO" id="GO:0009061">
    <property type="term" value="P:anaerobic respiration"/>
    <property type="evidence" value="ECO:0007669"/>
    <property type="project" value="TreeGrafter"/>
</dbReference>
<dbReference type="PROSITE" id="PS51318">
    <property type="entry name" value="TAT"/>
    <property type="match status" value="1"/>
</dbReference>
<evidence type="ECO:0000256" key="7">
    <source>
        <dbReference type="ARBA" id="ARBA00022723"/>
    </source>
</evidence>
<feature type="binding site" evidence="13">
    <location>
        <position position="265"/>
    </location>
    <ligand>
        <name>[4Fe-4S] cluster</name>
        <dbReference type="ChEBI" id="CHEBI:49883"/>
        <label>2</label>
    </ligand>
</feature>
<dbReference type="PANTHER" id="PTHR30013:SF7">
    <property type="entry name" value="HYDROGENASE-2 SMALL CHAIN"/>
    <property type="match status" value="1"/>
</dbReference>
<dbReference type="InterPro" id="IPR019546">
    <property type="entry name" value="TAT_signal_bac_arc"/>
</dbReference>
<feature type="domain" description="Cytochrome-c3 hydrogenase C-terminal" evidence="16">
    <location>
        <begin position="226"/>
        <end position="309"/>
    </location>
</feature>
<dbReference type="GO" id="GO:0009375">
    <property type="term" value="C:ferredoxin hydrogenase complex"/>
    <property type="evidence" value="ECO:0007669"/>
    <property type="project" value="InterPro"/>
</dbReference>
<organism evidence="17 18">
    <name type="scientific">Parafrankia colletiae</name>
    <dbReference type="NCBI Taxonomy" id="573497"/>
    <lineage>
        <taxon>Bacteria</taxon>
        <taxon>Bacillati</taxon>
        <taxon>Actinomycetota</taxon>
        <taxon>Actinomycetes</taxon>
        <taxon>Frankiales</taxon>
        <taxon>Frankiaceae</taxon>
        <taxon>Parafrankia</taxon>
    </lineage>
</organism>
<feature type="binding site" evidence="13">
    <location>
        <position position="259"/>
    </location>
    <ligand>
        <name>[4Fe-4S] cluster</name>
        <dbReference type="ChEBI" id="CHEBI:49883"/>
        <label>2</label>
    </ligand>
</feature>
<evidence type="ECO:0000256" key="14">
    <source>
        <dbReference type="SAM" id="MobiDB-lite"/>
    </source>
</evidence>
<dbReference type="InterPro" id="IPR006311">
    <property type="entry name" value="TAT_signal"/>
</dbReference>
<dbReference type="Pfam" id="PF01058">
    <property type="entry name" value="Oxidored_q6"/>
    <property type="match status" value="1"/>
</dbReference>
<protein>
    <submittedName>
        <fullName evidence="17">Hydrogenase</fullName>
    </submittedName>
</protein>
<evidence type="ECO:0000313" key="18">
    <source>
        <dbReference type="Proteomes" id="UP000179627"/>
    </source>
</evidence>
<feature type="compositionally biased region" description="Low complexity" evidence="14">
    <location>
        <begin position="389"/>
        <end position="398"/>
    </location>
</feature>
<dbReference type="GO" id="GO:0051538">
    <property type="term" value="F:3 iron, 4 sulfur cluster binding"/>
    <property type="evidence" value="ECO:0007669"/>
    <property type="project" value="UniProtKB-KW"/>
</dbReference>
<feature type="binding site" evidence="13">
    <location>
        <position position="231"/>
    </location>
    <ligand>
        <name>[4Fe-4S] cluster</name>
        <dbReference type="ChEBI" id="CHEBI:49883"/>
        <label>2</label>
    </ligand>
</feature>
<comment type="caution">
    <text evidence="17">The sequence shown here is derived from an EMBL/GenBank/DDBJ whole genome shotgun (WGS) entry which is preliminary data.</text>
</comment>
<name>A0A1S1QG25_9ACTN</name>
<dbReference type="GO" id="GO:0030313">
    <property type="term" value="C:cell envelope"/>
    <property type="evidence" value="ECO:0007669"/>
    <property type="project" value="UniProtKB-SubCell"/>
</dbReference>
<dbReference type="Gene3D" id="4.10.480.10">
    <property type="entry name" value="Cytochrome-c3 hydrogenase, C-terminal domain"/>
    <property type="match status" value="1"/>
</dbReference>
<evidence type="ECO:0000259" key="15">
    <source>
        <dbReference type="Pfam" id="PF01058"/>
    </source>
</evidence>
<keyword evidence="12 13" id="KW-0003">3Fe-4S</keyword>
<reference evidence="18" key="1">
    <citation type="submission" date="2016-07" db="EMBL/GenBank/DDBJ databases">
        <title>Sequence Frankia sp. strain CcI1.17.</title>
        <authorList>
            <person name="Ghodhbane-Gtari F."/>
            <person name="Swanson E."/>
            <person name="Gueddou A."/>
            <person name="Morris K."/>
            <person name="Hezbri K."/>
            <person name="Ktari A."/>
            <person name="Nouioui I."/>
            <person name="Abebe-Akele F."/>
            <person name="Simpson S."/>
            <person name="Thomas K."/>
            <person name="Gtari M."/>
            <person name="Tisa L.S."/>
            <person name="Hurst S."/>
        </authorList>
    </citation>
    <scope>NUCLEOTIDE SEQUENCE [LARGE SCALE GENOMIC DNA]</scope>
    <source>
        <strain evidence="18">Cc1.17</strain>
    </source>
</reference>
<evidence type="ECO:0000256" key="13">
    <source>
        <dbReference type="PIRSR" id="PIRSR000310-1"/>
    </source>
</evidence>
<evidence type="ECO:0000256" key="9">
    <source>
        <dbReference type="ARBA" id="ARBA00023002"/>
    </source>
</evidence>
<evidence type="ECO:0000256" key="12">
    <source>
        <dbReference type="ARBA" id="ARBA00023291"/>
    </source>
</evidence>
<dbReference type="GO" id="GO:0051539">
    <property type="term" value="F:4 iron, 4 sulfur cluster binding"/>
    <property type="evidence" value="ECO:0007669"/>
    <property type="project" value="UniProtKB-KW"/>
</dbReference>
<dbReference type="NCBIfam" id="TIGR00391">
    <property type="entry name" value="hydA"/>
    <property type="match status" value="1"/>
</dbReference>
<dbReference type="PIRSF" id="PIRSF000310">
    <property type="entry name" value="NiFe_hyd_ssu"/>
    <property type="match status" value="1"/>
</dbReference>
<evidence type="ECO:0000256" key="10">
    <source>
        <dbReference type="ARBA" id="ARBA00023004"/>
    </source>
</evidence>
<dbReference type="Gene3D" id="3.40.50.700">
    <property type="entry name" value="NADH:ubiquinone oxidoreductase-like, 20kDa subunit"/>
    <property type="match status" value="1"/>
</dbReference>
<comment type="similarity">
    <text evidence="4">Belongs to the [NiFe]/[NiFeSe] hydrogenase small subunit family.</text>
</comment>
<gene>
    <name evidence="17" type="ORF">CC117_24975</name>
</gene>
<evidence type="ECO:0000259" key="16">
    <source>
        <dbReference type="Pfam" id="PF14720"/>
    </source>
</evidence>
<keyword evidence="8" id="KW-0732">Signal</keyword>
<keyword evidence="9" id="KW-0560">Oxidoreductase</keyword>
<feature type="domain" description="NADH:ubiquinone oxidoreductase-like 20kDa subunit" evidence="15">
    <location>
        <begin position="64"/>
        <end position="206"/>
    </location>
</feature>
<dbReference type="GO" id="GO:0009055">
    <property type="term" value="F:electron transfer activity"/>
    <property type="evidence" value="ECO:0007669"/>
    <property type="project" value="TreeGrafter"/>
</dbReference>
<evidence type="ECO:0000256" key="2">
    <source>
        <dbReference type="ARBA" id="ARBA00001966"/>
    </source>
</evidence>
<keyword evidence="10 13" id="KW-0408">Iron</keyword>
<feature type="region of interest" description="Disordered" evidence="14">
    <location>
        <begin position="355"/>
        <end position="414"/>
    </location>
</feature>
<sequence>MTRESGRPLSARLADAGVDRRSFLKFCAGITATLALPAQMAPRVAYALDSVDRPAVIWLEFQDCAGDTEAFLRSRNPSVADLLLGMISLDYHETVMAAAGVAAEKARDDAVARGGHLVIVEGSIPTGIPGSCTVGGRSAEQILRESVRGAAGIINVGTCSAFGGIPAAGPNPTGAVRVEDVVSEIPVVNLTGCPVNADNLTATIVHFLTFGEFPARDRFSRPLFAYGERIHDTCQRRGHFDAGQFAEQWGDEGHRRGWCLYRLGCKGPSTFHNCPSVRFNGGTSWPVAAGHGCVGCSEPSFWDSMSPFYDRLPHVATSGLDLTADQIGVGVLAATATGFAAHGVGKVVQHRVAAHRERQAADRLAEDAETPAAETDGHGDGDGSGDGTAGAAAPAGKAVPSSETDGGRETGEVK</sequence>
<evidence type="ECO:0000256" key="4">
    <source>
        <dbReference type="ARBA" id="ARBA00006605"/>
    </source>
</evidence>
<keyword evidence="6 13" id="KW-0004">4Fe-4S</keyword>
<comment type="cofactor">
    <cofactor evidence="2">
        <name>[4Fe-4S] cluster</name>
        <dbReference type="ChEBI" id="CHEBI:49883"/>
    </cofactor>
</comment>
<dbReference type="Proteomes" id="UP000179627">
    <property type="component" value="Unassembled WGS sequence"/>
</dbReference>
<dbReference type="InterPro" id="IPR001821">
    <property type="entry name" value="NiFe_hydrogenase_ssu"/>
</dbReference>
<dbReference type="PRINTS" id="PR00614">
    <property type="entry name" value="NIHGNASESMLL"/>
</dbReference>
<dbReference type="SUPFAM" id="SSF56770">
    <property type="entry name" value="HydA/Nqo6-like"/>
    <property type="match status" value="1"/>
</dbReference>
<comment type="subcellular location">
    <subcellularLocation>
        <location evidence="3">Cell envelope</location>
    </subcellularLocation>
</comment>
<feature type="binding site" evidence="13">
    <location>
        <position position="293"/>
    </location>
    <ligand>
        <name>[3Fe-4S] cluster</name>
        <dbReference type="ChEBI" id="CHEBI:21137"/>
    </ligand>
</feature>
<dbReference type="GO" id="GO:0044569">
    <property type="term" value="C:[Ni-Fe] hydrogenase complex"/>
    <property type="evidence" value="ECO:0007669"/>
    <property type="project" value="TreeGrafter"/>
</dbReference>
<proteinExistence type="inferred from homology"/>
<keyword evidence="7 13" id="KW-0479">Metal-binding</keyword>